<protein>
    <recommendedName>
        <fullName evidence="3">F-box domain-containing protein</fullName>
    </recommendedName>
</protein>
<reference evidence="2" key="2">
    <citation type="submission" date="2015-01" db="EMBL/GenBank/DDBJ databases">
        <title>Evolutionary Origins and Diversification of the Mycorrhizal Mutualists.</title>
        <authorList>
            <consortium name="DOE Joint Genome Institute"/>
            <consortium name="Mycorrhizal Genomics Consortium"/>
            <person name="Kohler A."/>
            <person name="Kuo A."/>
            <person name="Nagy L.G."/>
            <person name="Floudas D."/>
            <person name="Copeland A."/>
            <person name="Barry K.W."/>
            <person name="Cichocki N."/>
            <person name="Veneault-Fourrey C."/>
            <person name="LaButti K."/>
            <person name="Lindquist E.A."/>
            <person name="Lipzen A."/>
            <person name="Lundell T."/>
            <person name="Morin E."/>
            <person name="Murat C."/>
            <person name="Riley R."/>
            <person name="Ohm R."/>
            <person name="Sun H."/>
            <person name="Tunlid A."/>
            <person name="Henrissat B."/>
            <person name="Grigoriev I.V."/>
            <person name="Hibbett D.S."/>
            <person name="Martin F."/>
        </authorList>
    </citation>
    <scope>NUCLEOTIDE SEQUENCE [LARGE SCALE GENOMIC DNA]</scope>
    <source>
        <strain evidence="2">MAFF 305830</strain>
    </source>
</reference>
<evidence type="ECO:0008006" key="3">
    <source>
        <dbReference type="Google" id="ProtNLM"/>
    </source>
</evidence>
<gene>
    <name evidence="1" type="ORF">M408DRAFT_22976</name>
</gene>
<dbReference type="HOGENOM" id="CLU_598738_0_0_1"/>
<organism evidence="1 2">
    <name type="scientific">Serendipita vermifera MAFF 305830</name>
    <dbReference type="NCBI Taxonomy" id="933852"/>
    <lineage>
        <taxon>Eukaryota</taxon>
        <taxon>Fungi</taxon>
        <taxon>Dikarya</taxon>
        <taxon>Basidiomycota</taxon>
        <taxon>Agaricomycotina</taxon>
        <taxon>Agaricomycetes</taxon>
        <taxon>Sebacinales</taxon>
        <taxon>Serendipitaceae</taxon>
        <taxon>Serendipita</taxon>
    </lineage>
</organism>
<dbReference type="Proteomes" id="UP000054097">
    <property type="component" value="Unassembled WGS sequence"/>
</dbReference>
<dbReference type="EMBL" id="KN824289">
    <property type="protein sequence ID" value="KIM29165.1"/>
    <property type="molecule type" value="Genomic_DNA"/>
</dbReference>
<proteinExistence type="predicted"/>
<evidence type="ECO:0000313" key="1">
    <source>
        <dbReference type="EMBL" id="KIM29165.1"/>
    </source>
</evidence>
<dbReference type="AlphaFoldDB" id="A0A0C3AXB0"/>
<sequence>MSPQHYLQKLELHMSWYQLTMITPHLSSWISLHSLSLTLLCGPEFDDWESPHIYKEDLRQLDHFNLTLIEYRRRKGTTSAAARIVRVFTENSPLRVVQRVEFHPTEISADVTHAFLRSLESVKSLNLGMCSGRASEPALLPNLLYLTVKNWEALLFIEAPSLLHLETTFVGLSESSQLPAFPSLRSLLIYAPHFLAPGRHFPRLTTWSNLRVIRWTPSEVDSIPTFRYIPSLVELFFDQPSTITGNRRLVSYMAQNALNIFLQDLICYPETCPQLSVIKSAYYPSWSLMGSLIRLRSANPNVAPIHTLQLPTYPQVAILRTLAGCLGSTTRLPSSERNAFDGIDAMLRNRINDESMFSGVCFACLGSGYVTCHGKSANRPSEEEREIIHSIVRENLEQQSHRAAETASLEALRGLGLKDITVTDPVKNRLWACSRHSVIKLTHITAHTLFGRTFEES</sequence>
<dbReference type="SUPFAM" id="SSF52058">
    <property type="entry name" value="L domain-like"/>
    <property type="match status" value="1"/>
</dbReference>
<keyword evidence="2" id="KW-1185">Reference proteome</keyword>
<evidence type="ECO:0000313" key="2">
    <source>
        <dbReference type="Proteomes" id="UP000054097"/>
    </source>
</evidence>
<reference evidence="1 2" key="1">
    <citation type="submission" date="2014-04" db="EMBL/GenBank/DDBJ databases">
        <authorList>
            <consortium name="DOE Joint Genome Institute"/>
            <person name="Kuo A."/>
            <person name="Zuccaro A."/>
            <person name="Kohler A."/>
            <person name="Nagy L.G."/>
            <person name="Floudas D."/>
            <person name="Copeland A."/>
            <person name="Barry K.W."/>
            <person name="Cichocki N."/>
            <person name="Veneault-Fourrey C."/>
            <person name="LaButti K."/>
            <person name="Lindquist E.A."/>
            <person name="Lipzen A."/>
            <person name="Lundell T."/>
            <person name="Morin E."/>
            <person name="Murat C."/>
            <person name="Sun H."/>
            <person name="Tunlid A."/>
            <person name="Henrissat B."/>
            <person name="Grigoriev I.V."/>
            <person name="Hibbett D.S."/>
            <person name="Martin F."/>
            <person name="Nordberg H.P."/>
            <person name="Cantor M.N."/>
            <person name="Hua S.X."/>
        </authorList>
    </citation>
    <scope>NUCLEOTIDE SEQUENCE [LARGE SCALE GENOMIC DNA]</scope>
    <source>
        <strain evidence="1 2">MAFF 305830</strain>
    </source>
</reference>
<dbReference type="Gene3D" id="3.80.10.10">
    <property type="entry name" value="Ribonuclease Inhibitor"/>
    <property type="match status" value="1"/>
</dbReference>
<name>A0A0C3AXB0_SERVB</name>
<dbReference type="InterPro" id="IPR032675">
    <property type="entry name" value="LRR_dom_sf"/>
</dbReference>
<accession>A0A0C3AXB0</accession>